<dbReference type="InterPro" id="IPR036771">
    <property type="entry name" value="ATPsynth_dsu/esu_N"/>
</dbReference>
<dbReference type="SUPFAM" id="SSF51344">
    <property type="entry name" value="Epsilon subunit of F1F0-ATP synthase N-terminal domain"/>
    <property type="match status" value="1"/>
</dbReference>
<evidence type="ECO:0000256" key="4">
    <source>
        <dbReference type="ARBA" id="ARBA00022475"/>
    </source>
</evidence>
<accession>A0ABM6RTE1</accession>
<name>A0ABM6RTE1_9FIRM</name>
<evidence type="ECO:0000313" key="14">
    <source>
        <dbReference type="Proteomes" id="UP000325292"/>
    </source>
</evidence>
<dbReference type="Gene3D" id="1.20.5.440">
    <property type="entry name" value="ATP synthase delta/epsilon subunit, C-terminal domain"/>
    <property type="match status" value="1"/>
</dbReference>
<evidence type="ECO:0000313" key="13">
    <source>
        <dbReference type="EMBL" id="AUW94742.1"/>
    </source>
</evidence>
<dbReference type="InterPro" id="IPR020546">
    <property type="entry name" value="ATP_synth_F1_dsu/esu_N"/>
</dbReference>
<feature type="domain" description="ATP synthase F1 complex delta/epsilon subunit N-terminal" evidence="12">
    <location>
        <begin position="6"/>
        <end position="84"/>
    </location>
</feature>
<keyword evidence="9" id="KW-0375">Hydrogen ion transport</keyword>
<protein>
    <recommendedName>
        <fullName evidence="9">ATP synthase epsilon chain</fullName>
    </recommendedName>
    <alternativeName>
        <fullName evidence="9">ATP synthase F1 sector epsilon subunit</fullName>
    </alternativeName>
    <alternativeName>
        <fullName evidence="9">F-ATPase epsilon subunit</fullName>
    </alternativeName>
</protein>
<evidence type="ECO:0000256" key="2">
    <source>
        <dbReference type="ARBA" id="ARBA00005712"/>
    </source>
</evidence>
<evidence type="ECO:0000256" key="9">
    <source>
        <dbReference type="HAMAP-Rule" id="MF_00530"/>
    </source>
</evidence>
<keyword evidence="3 9" id="KW-0813">Transport</keyword>
<keyword evidence="7 9" id="KW-0139">CF(1)</keyword>
<keyword evidence="14" id="KW-1185">Reference proteome</keyword>
<dbReference type="Pfam" id="PF00401">
    <property type="entry name" value="ATP-synt_DE"/>
    <property type="match status" value="1"/>
</dbReference>
<dbReference type="Proteomes" id="UP000325292">
    <property type="component" value="Chromosome"/>
</dbReference>
<comment type="function">
    <text evidence="9">Produces ATP from ADP in the presence of a proton gradient across the membrane.</text>
</comment>
<dbReference type="NCBIfam" id="TIGR01216">
    <property type="entry name" value="ATP_synt_epsi"/>
    <property type="match status" value="1"/>
</dbReference>
<dbReference type="InterPro" id="IPR020547">
    <property type="entry name" value="ATP_synth_F1_esu_C"/>
</dbReference>
<dbReference type="PANTHER" id="PTHR13822">
    <property type="entry name" value="ATP SYNTHASE DELTA/EPSILON CHAIN"/>
    <property type="match status" value="1"/>
</dbReference>
<keyword evidence="5 9" id="KW-0406">Ion transport</keyword>
<evidence type="ECO:0000259" key="12">
    <source>
        <dbReference type="Pfam" id="PF02823"/>
    </source>
</evidence>
<evidence type="ECO:0000256" key="7">
    <source>
        <dbReference type="ARBA" id="ARBA00023196"/>
    </source>
</evidence>
<dbReference type="InterPro" id="IPR001469">
    <property type="entry name" value="ATP_synth_F1_dsu/esu"/>
</dbReference>
<dbReference type="PANTHER" id="PTHR13822:SF10">
    <property type="entry name" value="ATP SYNTHASE EPSILON CHAIN, CHLOROPLASTIC"/>
    <property type="match status" value="1"/>
</dbReference>
<dbReference type="InterPro" id="IPR036794">
    <property type="entry name" value="ATP_F1_dsu/esu_C_sf"/>
</dbReference>
<evidence type="ECO:0000256" key="6">
    <source>
        <dbReference type="ARBA" id="ARBA00023136"/>
    </source>
</evidence>
<dbReference type="HAMAP" id="MF_00530">
    <property type="entry name" value="ATP_synth_epsil_bac"/>
    <property type="match status" value="1"/>
</dbReference>
<dbReference type="Pfam" id="PF02823">
    <property type="entry name" value="ATP-synt_DE_N"/>
    <property type="match status" value="1"/>
</dbReference>
<comment type="subunit">
    <text evidence="9 10">F-type ATPases have 2 components, CF(1) - the catalytic core - and CF(0) - the membrane proton channel. CF(1) has five subunits: alpha(3), beta(3), gamma(1), delta(1), epsilon(1). CF(0) has three main subunits: a, b and c.</text>
</comment>
<proteinExistence type="inferred from homology"/>
<sequence length="142" mass="15351">MATPYHLKIVTPERTVFDGPVTYIIVRSTEGEIGILAHHMQIITPLVPHIITVYPEAGNVEQFTIGGGFLEVGNDTTVVLADSAERASEIDVARAQLARQRALETIAQAKPDIDLIRAKRALQRAENRLKLAGHSAGGMTSA</sequence>
<comment type="similarity">
    <text evidence="2 9 10">Belongs to the ATPase epsilon chain family.</text>
</comment>
<keyword evidence="4 9" id="KW-1003">Cell membrane</keyword>
<evidence type="ECO:0000256" key="5">
    <source>
        <dbReference type="ARBA" id="ARBA00023065"/>
    </source>
</evidence>
<evidence type="ECO:0000256" key="10">
    <source>
        <dbReference type="RuleBase" id="RU003656"/>
    </source>
</evidence>
<feature type="domain" description="ATP synthase epsilon subunit C-terminal" evidence="11">
    <location>
        <begin position="89"/>
        <end position="133"/>
    </location>
</feature>
<keyword evidence="8 9" id="KW-0066">ATP synthesis</keyword>
<dbReference type="EMBL" id="CP019454">
    <property type="protein sequence ID" value="AUW94742.1"/>
    <property type="molecule type" value="Genomic_DNA"/>
</dbReference>
<evidence type="ECO:0000259" key="11">
    <source>
        <dbReference type="Pfam" id="PF00401"/>
    </source>
</evidence>
<dbReference type="SUPFAM" id="SSF46604">
    <property type="entry name" value="Epsilon subunit of F1F0-ATP synthase C-terminal domain"/>
    <property type="match status" value="1"/>
</dbReference>
<reference evidence="13 14" key="1">
    <citation type="journal article" date="2019" name="Sci. Rep.">
        <title>Sulfobacillus thermotolerans: new insights into resistance and metabolic capacities of acidophilic chemolithotrophs.</title>
        <authorList>
            <person name="Panyushkina A.E."/>
            <person name="Babenko V.V."/>
            <person name="Nikitina A.S."/>
            <person name="Selezneva O.V."/>
            <person name="Tsaplina I.A."/>
            <person name="Letarova M.A."/>
            <person name="Kostryukova E.S."/>
            <person name="Letarov A.V."/>
        </authorList>
    </citation>
    <scope>NUCLEOTIDE SEQUENCE [LARGE SCALE GENOMIC DNA]</scope>
    <source>
        <strain evidence="13 14">Kr1</strain>
    </source>
</reference>
<comment type="subcellular location">
    <subcellularLocation>
        <location evidence="1 9">Cell membrane</location>
        <topology evidence="1 9">Peripheral membrane protein</topology>
    </subcellularLocation>
</comment>
<evidence type="ECO:0000256" key="8">
    <source>
        <dbReference type="ARBA" id="ARBA00023310"/>
    </source>
</evidence>
<evidence type="ECO:0000256" key="1">
    <source>
        <dbReference type="ARBA" id="ARBA00004202"/>
    </source>
</evidence>
<keyword evidence="6 9" id="KW-0472">Membrane</keyword>
<dbReference type="Gene3D" id="2.60.15.10">
    <property type="entry name" value="F0F1 ATP synthase delta/epsilon subunit, N-terminal"/>
    <property type="match status" value="1"/>
</dbReference>
<gene>
    <name evidence="9" type="primary">atpC</name>
    <name evidence="13" type="ORF">BXT84_12970</name>
</gene>
<dbReference type="CDD" id="cd12152">
    <property type="entry name" value="F1-ATPase_delta"/>
    <property type="match status" value="1"/>
</dbReference>
<evidence type="ECO:0000256" key="3">
    <source>
        <dbReference type="ARBA" id="ARBA00022448"/>
    </source>
</evidence>
<organism evidence="13 14">
    <name type="scientific">Sulfobacillus thermotolerans</name>
    <dbReference type="NCBI Taxonomy" id="338644"/>
    <lineage>
        <taxon>Bacteria</taxon>
        <taxon>Bacillati</taxon>
        <taxon>Bacillota</taxon>
        <taxon>Clostridia</taxon>
        <taxon>Eubacteriales</taxon>
        <taxon>Clostridiales Family XVII. Incertae Sedis</taxon>
        <taxon>Sulfobacillus</taxon>
    </lineage>
</organism>